<evidence type="ECO:0000256" key="1">
    <source>
        <dbReference type="ARBA" id="ARBA00022603"/>
    </source>
</evidence>
<dbReference type="InterPro" id="IPR029063">
    <property type="entry name" value="SAM-dependent_MTases_sf"/>
</dbReference>
<reference evidence="4" key="1">
    <citation type="submission" date="2009-07" db="EMBL/GenBank/DDBJ databases">
        <title>Complete sequence of Methylotenera mobilis JLW8.</title>
        <authorList>
            <consortium name="US DOE Joint Genome Institute"/>
            <person name="Lucas S."/>
            <person name="Copeland A."/>
            <person name="Lapidus A."/>
            <person name="Glavina del Rio T."/>
            <person name="Tice H."/>
            <person name="Bruce D."/>
            <person name="Goodwin L."/>
            <person name="Pitluck S."/>
            <person name="LaButti K.M."/>
            <person name="Clum A."/>
            <person name="Larimer F."/>
            <person name="Land M."/>
            <person name="Hauser L."/>
            <person name="Kyrpides N."/>
            <person name="Mikhailova N."/>
            <person name="Kayluzhnaya M."/>
            <person name="Chistoserdova L."/>
        </authorList>
    </citation>
    <scope>NUCLEOTIDE SEQUENCE [LARGE SCALE GENOMIC DNA]</scope>
    <source>
        <strain evidence="4">JLW8 / ATCC BAA-1282 / DSM 17540</strain>
    </source>
</reference>
<organism evidence="3 4">
    <name type="scientific">Methylotenera mobilis (strain JLW8 / ATCC BAA-1282 / DSM 17540)</name>
    <dbReference type="NCBI Taxonomy" id="583345"/>
    <lineage>
        <taxon>Bacteria</taxon>
        <taxon>Pseudomonadati</taxon>
        <taxon>Pseudomonadota</taxon>
        <taxon>Betaproteobacteria</taxon>
        <taxon>Nitrosomonadales</taxon>
        <taxon>Methylophilaceae</taxon>
        <taxon>Methylotenera</taxon>
    </lineage>
</organism>
<dbReference type="InterPro" id="IPR038375">
    <property type="entry name" value="NDUFAF7_sf"/>
</dbReference>
<dbReference type="Proteomes" id="UP000002742">
    <property type="component" value="Chromosome"/>
</dbReference>
<protein>
    <recommendedName>
        <fullName evidence="5">SAM-dependent methyltransferase</fullName>
    </recommendedName>
</protein>
<dbReference type="PANTHER" id="PTHR12049">
    <property type="entry name" value="PROTEIN ARGININE METHYLTRANSFERASE NDUFAF7, MITOCHONDRIAL"/>
    <property type="match status" value="1"/>
</dbReference>
<evidence type="ECO:0000313" key="3">
    <source>
        <dbReference type="EMBL" id="ACT47202.1"/>
    </source>
</evidence>
<dbReference type="InterPro" id="IPR003788">
    <property type="entry name" value="NDUFAF7"/>
</dbReference>
<dbReference type="KEGG" id="mmb:Mmol_0292"/>
<evidence type="ECO:0008006" key="5">
    <source>
        <dbReference type="Google" id="ProtNLM"/>
    </source>
</evidence>
<evidence type="ECO:0000313" key="4">
    <source>
        <dbReference type="Proteomes" id="UP000002742"/>
    </source>
</evidence>
<dbReference type="AlphaFoldDB" id="C6WSW0"/>
<dbReference type="SUPFAM" id="SSF53335">
    <property type="entry name" value="S-adenosyl-L-methionine-dependent methyltransferases"/>
    <property type="match status" value="1"/>
</dbReference>
<accession>C6WSW0</accession>
<dbReference type="EMBL" id="CP001672">
    <property type="protein sequence ID" value="ACT47202.1"/>
    <property type="molecule type" value="Genomic_DNA"/>
</dbReference>
<dbReference type="eggNOG" id="COG1565">
    <property type="taxonomic scope" value="Bacteria"/>
</dbReference>
<name>C6WSW0_METML</name>
<keyword evidence="2" id="KW-0808">Transferase</keyword>
<dbReference type="GO" id="GO:0035243">
    <property type="term" value="F:protein-arginine omega-N symmetric methyltransferase activity"/>
    <property type="evidence" value="ECO:0007669"/>
    <property type="project" value="TreeGrafter"/>
</dbReference>
<dbReference type="Pfam" id="PF02636">
    <property type="entry name" value="Methyltransf_28"/>
    <property type="match status" value="1"/>
</dbReference>
<dbReference type="PANTHER" id="PTHR12049:SF7">
    <property type="entry name" value="PROTEIN ARGININE METHYLTRANSFERASE NDUFAF7, MITOCHONDRIAL"/>
    <property type="match status" value="1"/>
</dbReference>
<dbReference type="GO" id="GO:0032259">
    <property type="term" value="P:methylation"/>
    <property type="evidence" value="ECO:0007669"/>
    <property type="project" value="UniProtKB-KW"/>
</dbReference>
<keyword evidence="1" id="KW-0489">Methyltransferase</keyword>
<gene>
    <name evidence="3" type="ordered locus">Mmol_0292</name>
</gene>
<keyword evidence="4" id="KW-1185">Reference proteome</keyword>
<evidence type="ECO:0000256" key="2">
    <source>
        <dbReference type="ARBA" id="ARBA00022679"/>
    </source>
</evidence>
<sequence>MSSLPIPNADAQALSQQLALLIQDKISQNGGWLSFADYMHMALYTPGLGYYSGGAKKFGMGGDFVTAPEISPLFAQAMANQVAEVLVQTQGDVLELGAGSGRLAVDLLLALQALNQVPSHYFILEVSTYLRQVQRETIQQHLPVALAECVVWLGSLPDNFVGVMLGNEVLDALPVHLLYKPAATEAPALCERGVAFNGEFYWQDQPLPAGNLLDLAATYDLPDDYLTEVSPAATGLIASLADALKHGAIIMVDYGFSAREYYHPQRNLGTLMCHYQHYAHVDPLVYVGLQDITAHVDFSSVASAGEHSGLAVMGFCSQAQFLMNCGILDIMSQISPHDMARYAPLAAAAQKLLSPAEMGDLFKVIALGRGLGLALLGFASGDKSHTL</sequence>
<dbReference type="HOGENOM" id="CLU_024840_1_0_4"/>
<dbReference type="STRING" id="583345.Mmol_0292"/>
<proteinExistence type="predicted"/>
<dbReference type="Gene3D" id="3.40.50.12710">
    <property type="match status" value="1"/>
</dbReference>
<dbReference type="OrthoDB" id="9794208at2"/>
<reference evidence="3 4" key="2">
    <citation type="journal article" date="2011" name="J. Bacteriol.">
        <title>Genomes of three methylotrophs from a single niche uncover genetic and metabolic divergence of Methylophilaceae.</title>
        <authorList>
            <person name="Lapidus A."/>
            <person name="Clum A."/>
            <person name="Labutti K."/>
            <person name="Kaluzhnaya M.G."/>
            <person name="Lim S."/>
            <person name="Beck D.A."/>
            <person name="Glavina Del Rio T."/>
            <person name="Nolan M."/>
            <person name="Mavromatis K."/>
            <person name="Huntemann M."/>
            <person name="Lucas S."/>
            <person name="Lidstrom M.E."/>
            <person name="Ivanova N."/>
            <person name="Chistoserdova L."/>
        </authorList>
    </citation>
    <scope>NUCLEOTIDE SEQUENCE [LARGE SCALE GENOMIC DNA]</scope>
    <source>
        <strain evidence="4">JLW8 / ATCC BAA-1282 / DSM 17540</strain>
    </source>
</reference>
<dbReference type="RefSeq" id="WP_012777659.1">
    <property type="nucleotide sequence ID" value="NC_012968.1"/>
</dbReference>